<dbReference type="AlphaFoldDB" id="A0A1C9IDI2"/>
<evidence type="ECO:0000313" key="1">
    <source>
        <dbReference type="EMBL" id="AOP02589.1"/>
    </source>
</evidence>
<protein>
    <recommendedName>
        <fullName evidence="2">Rpn family recombination-promoting nuclease/putative transposase</fullName>
    </recommendedName>
</protein>
<organism evidence="1">
    <name type="scientific">Streptococcus suis</name>
    <dbReference type="NCBI Taxonomy" id="1307"/>
    <lineage>
        <taxon>Bacteria</taxon>
        <taxon>Bacillati</taxon>
        <taxon>Bacillota</taxon>
        <taxon>Bacilli</taxon>
        <taxon>Lactobacillales</taxon>
        <taxon>Streptococcaceae</taxon>
        <taxon>Streptococcus</taxon>
    </lineage>
</organism>
<reference evidence="1" key="1">
    <citation type="journal article" date="2016" name="Appl. Environ. Microbiol.">
        <title>Novel capsular polysaccharide Loci and new diagnostic tools for high-throughput capsular gene typing in Streptococcus suis.</title>
        <authorList>
            <person name="Zheng H."/>
            <person name="Bai X."/>
            <person name="Xu J."/>
        </authorList>
    </citation>
    <scope>NUCLEOTIDE SEQUENCE</scope>
    <source>
        <strain evidence="1">YS201</strain>
    </source>
</reference>
<dbReference type="Pfam" id="PF12784">
    <property type="entry name" value="PDDEXK_2"/>
    <property type="match status" value="1"/>
</dbReference>
<proteinExistence type="predicted"/>
<sequence length="352" mass="40873">MTKRRQAVSPMADVIAKKIFNDHEITIDFIDTFLGFRPKSVQILNGTIADVKKERTRHFSTTVDILARLEDGTQVIIEIQVAYQNSFIKRLWTYSCQHLVKDLPNIREKVTQTHDMYNKISPIYSIALVASKYFDDEKPIHSFVLTEKDSGQILELPFGDQEELKREWERTRPSIEEFVFPAQLKTRTNLPINHCAEMLTQTLRSALDFLPSLIIELKKFRKGRLGKNQRQWIEFFANREFSQSTSDIIEKAENLLNRNTWTEEEIEMVDQWLRNASNHFGELESSFIRGRNRGKEEGRAEGLEKGLEEGILQKSLDVAQKLLARGLDIEDVLEITGLTSEQLTRSSQEHQF</sequence>
<dbReference type="EMBL" id="KU665259">
    <property type="protein sequence ID" value="AOP02589.1"/>
    <property type="molecule type" value="Genomic_DNA"/>
</dbReference>
<gene>
    <name evidence="1" type="primary">cpsW</name>
    <name evidence="1" type="ORF">YS201-orf23</name>
</gene>
<dbReference type="PANTHER" id="PTHR41317">
    <property type="entry name" value="PD-(D_E)XK NUCLEASE FAMILY TRANSPOSASE"/>
    <property type="match status" value="1"/>
</dbReference>
<evidence type="ECO:0008006" key="2">
    <source>
        <dbReference type="Google" id="ProtNLM"/>
    </source>
</evidence>
<name>A0A1C9IDI2_STRSU</name>
<accession>A0A1C9IDI2</accession>
<dbReference type="PANTHER" id="PTHR41317:SF1">
    <property type="entry name" value="PD-(D_E)XK NUCLEASE FAMILY TRANSPOSASE"/>
    <property type="match status" value="1"/>
</dbReference>